<keyword evidence="3" id="KW-1185">Reference proteome</keyword>
<dbReference type="EMBL" id="BAABJP010000015">
    <property type="protein sequence ID" value="GAA5158659.1"/>
    <property type="molecule type" value="Genomic_DNA"/>
</dbReference>
<protein>
    <submittedName>
        <fullName evidence="2">Uncharacterized protein</fullName>
    </submittedName>
</protein>
<accession>A0ABP9QBZ0</accession>
<name>A0ABP9QBZ0_9PSEU</name>
<feature type="chain" id="PRO_5046337579" evidence="1">
    <location>
        <begin position="32"/>
        <end position="54"/>
    </location>
</feature>
<reference evidence="3" key="1">
    <citation type="journal article" date="2019" name="Int. J. Syst. Evol. Microbiol.">
        <title>The Global Catalogue of Microorganisms (GCM) 10K type strain sequencing project: providing services to taxonomists for standard genome sequencing and annotation.</title>
        <authorList>
            <consortium name="The Broad Institute Genomics Platform"/>
            <consortium name="The Broad Institute Genome Sequencing Center for Infectious Disease"/>
            <person name="Wu L."/>
            <person name="Ma J."/>
        </authorList>
    </citation>
    <scope>NUCLEOTIDE SEQUENCE [LARGE SCALE GENOMIC DNA]</scope>
    <source>
        <strain evidence="3">JCM 18303</strain>
    </source>
</reference>
<comment type="caution">
    <text evidence="2">The sequence shown here is derived from an EMBL/GenBank/DDBJ whole genome shotgun (WGS) entry which is preliminary data.</text>
</comment>
<dbReference type="RefSeq" id="WP_185059057.1">
    <property type="nucleotide sequence ID" value="NZ_BAABJP010000015.1"/>
</dbReference>
<evidence type="ECO:0000313" key="2">
    <source>
        <dbReference type="EMBL" id="GAA5158659.1"/>
    </source>
</evidence>
<feature type="signal peptide" evidence="1">
    <location>
        <begin position="1"/>
        <end position="31"/>
    </location>
</feature>
<organism evidence="2 3">
    <name type="scientific">Pseudonocardia eucalypti</name>
    <dbReference type="NCBI Taxonomy" id="648755"/>
    <lineage>
        <taxon>Bacteria</taxon>
        <taxon>Bacillati</taxon>
        <taxon>Actinomycetota</taxon>
        <taxon>Actinomycetes</taxon>
        <taxon>Pseudonocardiales</taxon>
        <taxon>Pseudonocardiaceae</taxon>
        <taxon>Pseudonocardia</taxon>
    </lineage>
</organism>
<sequence length="54" mass="6000">MRGGENRRLRARVFAPICLAAALVLPAFFPADPVPNAPAVGEKHCFYFFWTFCG</sequence>
<gene>
    <name evidence="2" type="ORF">GCM10023321_38740</name>
</gene>
<keyword evidence="1" id="KW-0732">Signal</keyword>
<evidence type="ECO:0000313" key="3">
    <source>
        <dbReference type="Proteomes" id="UP001428817"/>
    </source>
</evidence>
<dbReference type="Proteomes" id="UP001428817">
    <property type="component" value="Unassembled WGS sequence"/>
</dbReference>
<proteinExistence type="predicted"/>
<evidence type="ECO:0000256" key="1">
    <source>
        <dbReference type="SAM" id="SignalP"/>
    </source>
</evidence>